<evidence type="ECO:0000313" key="1">
    <source>
        <dbReference type="EMBL" id="WVZ73922.1"/>
    </source>
</evidence>
<organism evidence="1 2">
    <name type="scientific">Paspalum notatum var. saurae</name>
    <dbReference type="NCBI Taxonomy" id="547442"/>
    <lineage>
        <taxon>Eukaryota</taxon>
        <taxon>Viridiplantae</taxon>
        <taxon>Streptophyta</taxon>
        <taxon>Embryophyta</taxon>
        <taxon>Tracheophyta</taxon>
        <taxon>Spermatophyta</taxon>
        <taxon>Magnoliopsida</taxon>
        <taxon>Liliopsida</taxon>
        <taxon>Poales</taxon>
        <taxon>Poaceae</taxon>
        <taxon>PACMAD clade</taxon>
        <taxon>Panicoideae</taxon>
        <taxon>Andropogonodae</taxon>
        <taxon>Paspaleae</taxon>
        <taxon>Paspalinae</taxon>
        <taxon>Paspalum</taxon>
    </lineage>
</organism>
<reference evidence="1 2" key="1">
    <citation type="submission" date="2024-02" db="EMBL/GenBank/DDBJ databases">
        <title>High-quality chromosome-scale genome assembly of Pensacola bahiagrass (Paspalum notatum Flugge var. saurae).</title>
        <authorList>
            <person name="Vega J.M."/>
            <person name="Podio M."/>
            <person name="Orjuela J."/>
            <person name="Siena L.A."/>
            <person name="Pessino S.C."/>
            <person name="Combes M.C."/>
            <person name="Mariac C."/>
            <person name="Albertini E."/>
            <person name="Pupilli F."/>
            <person name="Ortiz J.P.A."/>
            <person name="Leblanc O."/>
        </authorList>
    </citation>
    <scope>NUCLEOTIDE SEQUENCE [LARGE SCALE GENOMIC DNA]</scope>
    <source>
        <strain evidence="1">R1</strain>
        <tissue evidence="1">Leaf</tissue>
    </source>
</reference>
<accession>A0AAQ3TMD4</accession>
<evidence type="ECO:0000313" key="2">
    <source>
        <dbReference type="Proteomes" id="UP001341281"/>
    </source>
</evidence>
<protein>
    <recommendedName>
        <fullName evidence="3">Transposase MuDR plant domain-containing protein</fullName>
    </recommendedName>
</protein>
<sequence>MSVHQEKMKKLFKAFKKKLKTGEGGSLDYIVLEKSNRKATEFLEIGGGDVTRYEESDENESVEMVGSECELRKKSDCYRKFDANYPASTFEIRIKFTGKKEFKEAILRYCFRERKVIKYLKDDDSRRIAAKLEKFILSNPRWNFVRMKNIVLEGMFVDVKLSKLMRAKAIVMKKAIMQIKIHMRSSMITS</sequence>
<dbReference type="Proteomes" id="UP001341281">
    <property type="component" value="Chromosome 05"/>
</dbReference>
<gene>
    <name evidence="1" type="ORF">U9M48_022173</name>
</gene>
<dbReference type="EMBL" id="CP144749">
    <property type="protein sequence ID" value="WVZ73922.1"/>
    <property type="molecule type" value="Genomic_DNA"/>
</dbReference>
<dbReference type="AlphaFoldDB" id="A0AAQ3TMD4"/>
<evidence type="ECO:0008006" key="3">
    <source>
        <dbReference type="Google" id="ProtNLM"/>
    </source>
</evidence>
<keyword evidence="2" id="KW-1185">Reference proteome</keyword>
<proteinExistence type="predicted"/>
<name>A0AAQ3TMD4_PASNO</name>